<comment type="caution">
    <text evidence="1">The sequence shown here is derived from an EMBL/GenBank/DDBJ whole genome shotgun (WGS) entry which is preliminary data.</text>
</comment>
<organism evidence="1 2">
    <name type="scientific">Podospora fimiseda</name>
    <dbReference type="NCBI Taxonomy" id="252190"/>
    <lineage>
        <taxon>Eukaryota</taxon>
        <taxon>Fungi</taxon>
        <taxon>Dikarya</taxon>
        <taxon>Ascomycota</taxon>
        <taxon>Pezizomycotina</taxon>
        <taxon>Sordariomycetes</taxon>
        <taxon>Sordariomycetidae</taxon>
        <taxon>Sordariales</taxon>
        <taxon>Podosporaceae</taxon>
        <taxon>Podospora</taxon>
    </lineage>
</organism>
<dbReference type="Proteomes" id="UP001301958">
    <property type="component" value="Unassembled WGS sequence"/>
</dbReference>
<proteinExistence type="predicted"/>
<dbReference type="InterPro" id="IPR032675">
    <property type="entry name" value="LRR_dom_sf"/>
</dbReference>
<sequence length="337" mass="38172">MPASFNDLPLELVEEILNIIDRPCHLPTDQPTLAALNLTSKSLNILTAWRLYRAPRYSYSNWPLFSRTLMARKDLAALVKDLEFIGSDYVDDPLISEKFPQEVVDHYLAHMKPEKHFPLFADDDETTTLFTADGDGETSAYIEMDFILPLCSQTVEAIYVDLMSCHEAFNLIDPPTSLPALKRLTLDYPNSVEGWSTTLPVSTALLKAAAPNLQKLSISRVKSSLDFDFCLENLTHLAIWSSAIELDTFGKLLSLVPNLEKLEYECGEEAKEYGWEPVQAYSTIVLSGEGVGYVKKLKSFCINIRRCYPWLSEGDEVEDLNYLKRAFTERGVDFKYP</sequence>
<reference evidence="1" key="2">
    <citation type="submission" date="2023-05" db="EMBL/GenBank/DDBJ databases">
        <authorList>
            <consortium name="Lawrence Berkeley National Laboratory"/>
            <person name="Steindorff A."/>
            <person name="Hensen N."/>
            <person name="Bonometti L."/>
            <person name="Westerberg I."/>
            <person name="Brannstrom I.O."/>
            <person name="Guillou S."/>
            <person name="Cros-Aarteil S."/>
            <person name="Calhoun S."/>
            <person name="Haridas S."/>
            <person name="Kuo A."/>
            <person name="Mondo S."/>
            <person name="Pangilinan J."/>
            <person name="Riley R."/>
            <person name="Labutti K."/>
            <person name="Andreopoulos B."/>
            <person name="Lipzen A."/>
            <person name="Chen C."/>
            <person name="Yanf M."/>
            <person name="Daum C."/>
            <person name="Ng V."/>
            <person name="Clum A."/>
            <person name="Ohm R."/>
            <person name="Martin F."/>
            <person name="Silar P."/>
            <person name="Natvig D."/>
            <person name="Lalanne C."/>
            <person name="Gautier V."/>
            <person name="Ament-Velasquez S.L."/>
            <person name="Kruys A."/>
            <person name="Hutchinson M.I."/>
            <person name="Powell A.J."/>
            <person name="Barry K."/>
            <person name="Miller A.N."/>
            <person name="Grigoriev I.V."/>
            <person name="Debuchy R."/>
            <person name="Gladieux P."/>
            <person name="Thoren M.H."/>
            <person name="Johannesson H."/>
        </authorList>
    </citation>
    <scope>NUCLEOTIDE SEQUENCE</scope>
    <source>
        <strain evidence="1">CBS 990.96</strain>
    </source>
</reference>
<evidence type="ECO:0000313" key="2">
    <source>
        <dbReference type="Proteomes" id="UP001301958"/>
    </source>
</evidence>
<keyword evidence="2" id="KW-1185">Reference proteome</keyword>
<evidence type="ECO:0008006" key="3">
    <source>
        <dbReference type="Google" id="ProtNLM"/>
    </source>
</evidence>
<dbReference type="AlphaFoldDB" id="A0AAN7BLT9"/>
<dbReference type="SUPFAM" id="SSF52047">
    <property type="entry name" value="RNI-like"/>
    <property type="match status" value="1"/>
</dbReference>
<name>A0AAN7BLT9_9PEZI</name>
<reference evidence="1" key="1">
    <citation type="journal article" date="2023" name="Mol. Phylogenet. Evol.">
        <title>Genome-scale phylogeny and comparative genomics of the fungal order Sordariales.</title>
        <authorList>
            <person name="Hensen N."/>
            <person name="Bonometti L."/>
            <person name="Westerberg I."/>
            <person name="Brannstrom I.O."/>
            <person name="Guillou S."/>
            <person name="Cros-Aarteil S."/>
            <person name="Calhoun S."/>
            <person name="Haridas S."/>
            <person name="Kuo A."/>
            <person name="Mondo S."/>
            <person name="Pangilinan J."/>
            <person name="Riley R."/>
            <person name="LaButti K."/>
            <person name="Andreopoulos B."/>
            <person name="Lipzen A."/>
            <person name="Chen C."/>
            <person name="Yan M."/>
            <person name="Daum C."/>
            <person name="Ng V."/>
            <person name="Clum A."/>
            <person name="Steindorff A."/>
            <person name="Ohm R.A."/>
            <person name="Martin F."/>
            <person name="Silar P."/>
            <person name="Natvig D.O."/>
            <person name="Lalanne C."/>
            <person name="Gautier V."/>
            <person name="Ament-Velasquez S.L."/>
            <person name="Kruys A."/>
            <person name="Hutchinson M.I."/>
            <person name="Powell A.J."/>
            <person name="Barry K."/>
            <person name="Miller A.N."/>
            <person name="Grigoriev I.V."/>
            <person name="Debuchy R."/>
            <person name="Gladieux P."/>
            <person name="Hiltunen Thoren M."/>
            <person name="Johannesson H."/>
        </authorList>
    </citation>
    <scope>NUCLEOTIDE SEQUENCE</scope>
    <source>
        <strain evidence="1">CBS 990.96</strain>
    </source>
</reference>
<dbReference type="Gene3D" id="3.80.10.10">
    <property type="entry name" value="Ribonuclease Inhibitor"/>
    <property type="match status" value="1"/>
</dbReference>
<accession>A0AAN7BLT9</accession>
<gene>
    <name evidence="1" type="ORF">QBC38DRAFT_482273</name>
</gene>
<evidence type="ECO:0000313" key="1">
    <source>
        <dbReference type="EMBL" id="KAK4225688.1"/>
    </source>
</evidence>
<dbReference type="EMBL" id="MU865361">
    <property type="protein sequence ID" value="KAK4225688.1"/>
    <property type="molecule type" value="Genomic_DNA"/>
</dbReference>
<protein>
    <recommendedName>
        <fullName evidence="3">F-box domain-containing protein</fullName>
    </recommendedName>
</protein>